<accession>A0AAN7SDI5</accession>
<dbReference type="EMBL" id="JARPUR010000005">
    <property type="protein sequence ID" value="KAK4876407.1"/>
    <property type="molecule type" value="Genomic_DNA"/>
</dbReference>
<proteinExistence type="predicted"/>
<protein>
    <recommendedName>
        <fullName evidence="3">DUF4817 domain-containing protein</fullName>
    </recommendedName>
</protein>
<dbReference type="Proteomes" id="UP001353858">
    <property type="component" value="Unassembled WGS sequence"/>
</dbReference>
<gene>
    <name evidence="1" type="ORF">RN001_012829</name>
</gene>
<dbReference type="AlphaFoldDB" id="A0AAN7SDI5"/>
<name>A0AAN7SDI5_9COLE</name>
<evidence type="ECO:0000313" key="1">
    <source>
        <dbReference type="EMBL" id="KAK4876407.1"/>
    </source>
</evidence>
<reference evidence="2" key="1">
    <citation type="submission" date="2023-01" db="EMBL/GenBank/DDBJ databases">
        <title>Key to firefly adult light organ development and bioluminescence: homeobox transcription factors regulate luciferase expression and transportation to peroxisome.</title>
        <authorList>
            <person name="Fu X."/>
        </authorList>
    </citation>
    <scope>NUCLEOTIDE SEQUENCE [LARGE SCALE GENOMIC DNA]</scope>
</reference>
<keyword evidence="2" id="KW-1185">Reference proteome</keyword>
<organism evidence="1 2">
    <name type="scientific">Aquatica leii</name>
    <dbReference type="NCBI Taxonomy" id="1421715"/>
    <lineage>
        <taxon>Eukaryota</taxon>
        <taxon>Metazoa</taxon>
        <taxon>Ecdysozoa</taxon>
        <taxon>Arthropoda</taxon>
        <taxon>Hexapoda</taxon>
        <taxon>Insecta</taxon>
        <taxon>Pterygota</taxon>
        <taxon>Neoptera</taxon>
        <taxon>Endopterygota</taxon>
        <taxon>Coleoptera</taxon>
        <taxon>Polyphaga</taxon>
        <taxon>Elateriformia</taxon>
        <taxon>Elateroidea</taxon>
        <taxon>Lampyridae</taxon>
        <taxon>Luciolinae</taxon>
        <taxon>Aquatica</taxon>
    </lineage>
</organism>
<comment type="caution">
    <text evidence="1">The sequence shown here is derived from an EMBL/GenBank/DDBJ whole genome shotgun (WGS) entry which is preliminary data.</text>
</comment>
<dbReference type="PANTHER" id="PTHR47326">
    <property type="entry name" value="TRANSPOSABLE ELEMENT TC3 TRANSPOSASE-LIKE PROTEIN"/>
    <property type="match status" value="1"/>
</dbReference>
<dbReference type="PANTHER" id="PTHR47326:SF1">
    <property type="entry name" value="HTH PSQ-TYPE DOMAIN-CONTAINING PROTEIN"/>
    <property type="match status" value="1"/>
</dbReference>
<evidence type="ECO:0008006" key="3">
    <source>
        <dbReference type="Google" id="ProtNLM"/>
    </source>
</evidence>
<evidence type="ECO:0000313" key="2">
    <source>
        <dbReference type="Proteomes" id="UP001353858"/>
    </source>
</evidence>
<sequence length="152" mass="17406">MVYSVAERVEMIFIFGSQNKCAIATTRVFNDRHLNKHLSHKSVTELLQKFTDTEAVANKKRHGNRVVNEIIQIEVIGHIAVNLIADPAGLLYSSVRKVTKVYKFHHYKMKYVQELNKNNYDRRIEFCKTMSNLVNANANFATHICALVINAA</sequence>